<accession>A0A8R1EP79</accession>
<keyword evidence="3" id="KW-1185">Reference proteome</keyword>
<dbReference type="AlphaFoldDB" id="A0A8R1EP79"/>
<dbReference type="EnsemblMetazoa" id="CJA38977.1">
    <property type="protein sequence ID" value="CJA38977.1"/>
    <property type="gene ID" value="WBGene00214824"/>
</dbReference>
<evidence type="ECO:0000313" key="3">
    <source>
        <dbReference type="Proteomes" id="UP000005237"/>
    </source>
</evidence>
<organism evidence="2 3">
    <name type="scientific">Caenorhabditis japonica</name>
    <dbReference type="NCBI Taxonomy" id="281687"/>
    <lineage>
        <taxon>Eukaryota</taxon>
        <taxon>Metazoa</taxon>
        <taxon>Ecdysozoa</taxon>
        <taxon>Nematoda</taxon>
        <taxon>Chromadorea</taxon>
        <taxon>Rhabditida</taxon>
        <taxon>Rhabditina</taxon>
        <taxon>Rhabditomorpha</taxon>
        <taxon>Rhabditoidea</taxon>
        <taxon>Rhabditidae</taxon>
        <taxon>Peloderinae</taxon>
        <taxon>Caenorhabditis</taxon>
    </lineage>
</organism>
<reference evidence="2" key="2">
    <citation type="submission" date="2022-06" db="UniProtKB">
        <authorList>
            <consortium name="EnsemblMetazoa"/>
        </authorList>
    </citation>
    <scope>IDENTIFICATION</scope>
    <source>
        <strain evidence="2">DF5081</strain>
    </source>
</reference>
<reference evidence="3" key="1">
    <citation type="submission" date="2010-08" db="EMBL/GenBank/DDBJ databases">
        <authorList>
            <consortium name="Caenorhabditis japonica Sequencing Consortium"/>
            <person name="Wilson R.K."/>
        </authorList>
    </citation>
    <scope>NUCLEOTIDE SEQUENCE [LARGE SCALE GENOMIC DNA]</scope>
    <source>
        <strain evidence="3">DF5081</strain>
    </source>
</reference>
<name>A0A8R1EP79_CAEJA</name>
<proteinExistence type="predicted"/>
<feature type="compositionally biased region" description="Low complexity" evidence="1">
    <location>
        <begin position="85"/>
        <end position="94"/>
    </location>
</feature>
<evidence type="ECO:0000313" key="2">
    <source>
        <dbReference type="EnsemblMetazoa" id="CJA38977.1"/>
    </source>
</evidence>
<protein>
    <submittedName>
        <fullName evidence="2">Uncharacterized protein</fullName>
    </submittedName>
</protein>
<feature type="compositionally biased region" description="Basic residues" evidence="1">
    <location>
        <begin position="51"/>
        <end position="82"/>
    </location>
</feature>
<sequence>EMNEDEESENQKDKKNSDAIVADLLNDLKSSEKPFTVDKLAGCDETDVVEKKRKKHHKHKSHHKSSKKRKKDRKRSRSRSRARGAEVGSRSRSR</sequence>
<feature type="region of interest" description="Disordered" evidence="1">
    <location>
        <begin position="27"/>
        <end position="94"/>
    </location>
</feature>
<evidence type="ECO:0000256" key="1">
    <source>
        <dbReference type="SAM" id="MobiDB-lite"/>
    </source>
</evidence>
<dbReference type="Proteomes" id="UP000005237">
    <property type="component" value="Unassembled WGS sequence"/>
</dbReference>